<dbReference type="AlphaFoldDB" id="A0A3B0V8W2"/>
<evidence type="ECO:0008006" key="2">
    <source>
        <dbReference type="Google" id="ProtNLM"/>
    </source>
</evidence>
<organism evidence="1">
    <name type="scientific">hydrothermal vent metagenome</name>
    <dbReference type="NCBI Taxonomy" id="652676"/>
    <lineage>
        <taxon>unclassified sequences</taxon>
        <taxon>metagenomes</taxon>
        <taxon>ecological metagenomes</taxon>
    </lineage>
</organism>
<evidence type="ECO:0000313" key="1">
    <source>
        <dbReference type="EMBL" id="VAW28374.1"/>
    </source>
</evidence>
<proteinExistence type="predicted"/>
<feature type="non-terminal residue" evidence="1">
    <location>
        <position position="1"/>
    </location>
</feature>
<sequence>KYVEISKVTFFKYFTSKVDLLLYYRSILTLNLIIKIAESKIEGMKAINVIVQHFASEYAQRPSMVLGLIHYFTDSTTYVNPIHVKPAERLLFFPESSNIDYEVISFDQLVEQQMLDIVFKKQSTLSVNSQQLTEVFLSTLYGTIVVCRMKKADHVSMFFFQILGTVFPGIKG</sequence>
<accession>A0A3B0V8W2</accession>
<reference evidence="1" key="1">
    <citation type="submission" date="2018-06" db="EMBL/GenBank/DDBJ databases">
        <authorList>
            <person name="Zhirakovskaya E."/>
        </authorList>
    </citation>
    <scope>NUCLEOTIDE SEQUENCE</scope>
</reference>
<name>A0A3B0V8W2_9ZZZZ</name>
<gene>
    <name evidence="1" type="ORF">MNBD_BACTEROID06-114</name>
</gene>
<protein>
    <recommendedName>
        <fullName evidence="2">HTH tetR-type domain-containing protein</fullName>
    </recommendedName>
</protein>
<dbReference type="EMBL" id="UOES01000391">
    <property type="protein sequence ID" value="VAW28374.1"/>
    <property type="molecule type" value="Genomic_DNA"/>
</dbReference>